<keyword evidence="1" id="KW-0472">Membrane</keyword>
<feature type="transmembrane region" description="Helical" evidence="1">
    <location>
        <begin position="193"/>
        <end position="214"/>
    </location>
</feature>
<dbReference type="Pfam" id="PF04332">
    <property type="entry name" value="DUF475"/>
    <property type="match status" value="1"/>
</dbReference>
<dbReference type="AlphaFoldDB" id="A0A2P7MVM4"/>
<keyword evidence="1" id="KW-0812">Transmembrane</keyword>
<organism evidence="2 3">
    <name type="scientific">Cyanobium usitatum str. Tous</name>
    <dbReference type="NCBI Taxonomy" id="2116684"/>
    <lineage>
        <taxon>Bacteria</taxon>
        <taxon>Bacillati</taxon>
        <taxon>Cyanobacteriota</taxon>
        <taxon>Cyanophyceae</taxon>
        <taxon>Synechococcales</taxon>
        <taxon>Prochlorococcaceae</taxon>
        <taxon>Cyanobium</taxon>
    </lineage>
</organism>
<comment type="caution">
    <text evidence="2">The sequence shown here is derived from an EMBL/GenBank/DDBJ whole genome shotgun (WGS) entry which is preliminary data.</text>
</comment>
<keyword evidence="3" id="KW-1185">Reference proteome</keyword>
<name>A0A2P7MVM4_9CYAN</name>
<reference evidence="2 3" key="1">
    <citation type="journal article" date="2018" name="Environ. Microbiol.">
        <title>Ecological and genomic features of two widespread freshwater picocyanobacteria.</title>
        <authorList>
            <person name="Cabello-Yeves P.J."/>
            <person name="Picazo A."/>
            <person name="Camacho A."/>
            <person name="Callieri C."/>
            <person name="Rosselli R."/>
            <person name="Roda-Garcia J.J."/>
            <person name="Coutinho F.H."/>
            <person name="Rodriguez-Valera F."/>
        </authorList>
    </citation>
    <scope>NUCLEOTIDE SEQUENCE [LARGE SCALE GENOMIC DNA]</scope>
    <source>
        <strain evidence="2 3">Tous</strain>
    </source>
</reference>
<gene>
    <name evidence="2" type="ORF">C7K55_07930</name>
</gene>
<evidence type="ECO:0000256" key="1">
    <source>
        <dbReference type="SAM" id="Phobius"/>
    </source>
</evidence>
<evidence type="ECO:0000313" key="2">
    <source>
        <dbReference type="EMBL" id="PSJ05245.1"/>
    </source>
</evidence>
<evidence type="ECO:0000313" key="3">
    <source>
        <dbReference type="Proteomes" id="UP000243002"/>
    </source>
</evidence>
<feature type="transmembrane region" description="Helical" evidence="1">
    <location>
        <begin position="248"/>
        <end position="273"/>
    </location>
</feature>
<feature type="transmembrane region" description="Helical" evidence="1">
    <location>
        <begin position="73"/>
        <end position="106"/>
    </location>
</feature>
<keyword evidence="1" id="KW-1133">Transmembrane helix</keyword>
<dbReference type="PANTHER" id="PTHR30238:SF4">
    <property type="entry name" value="SLL1022 PROTEIN"/>
    <property type="match status" value="1"/>
</dbReference>
<evidence type="ECO:0008006" key="4">
    <source>
        <dbReference type="Google" id="ProtNLM"/>
    </source>
</evidence>
<feature type="transmembrane region" description="Helical" evidence="1">
    <location>
        <begin position="164"/>
        <end position="186"/>
    </location>
</feature>
<dbReference type="InterPro" id="IPR007427">
    <property type="entry name" value="DUF475"/>
</dbReference>
<dbReference type="RefSeq" id="WP_106502870.1">
    <property type="nucleotide sequence ID" value="NZ_PXXO01000007.1"/>
</dbReference>
<dbReference type="OrthoDB" id="9806211at2"/>
<accession>A0A2P7MVM4</accession>
<sequence length="346" mass="36897">MGRLLRYVRFPLLCCAVGLVAVFVSHGGLSPAGLEATWLTLVLLALEISLSFDNAVVNARVLEHLTPGQQRFFLSWGLVIPVFGVRFLGPLLLVSLAGGIGLGQALDAALHHPEEYHALLELAEPRILAFGGMFLLMVFLRYFIDEAKTLHWVEVLEVRLSSAGRVPSLEVALGLIILMGVAFVLPGSLRSDVLFAGLIGLVLQILSTSLAEFFGGGDPAAGSMAAKSGVASLIYLELLDASFSLDGAIGAFAITTDLALIITGLGLGALFIRSLTVMLSREKALDQLIYLEHGAHYAIGALGLLMLAGIPLAQHNVHVPEWCAGLIGIGLLVVAFWDSMRQRQRA</sequence>
<feature type="transmembrane region" description="Helical" evidence="1">
    <location>
        <begin position="319"/>
        <end position="337"/>
    </location>
</feature>
<dbReference type="EMBL" id="PXXO01000007">
    <property type="protein sequence ID" value="PSJ05245.1"/>
    <property type="molecule type" value="Genomic_DNA"/>
</dbReference>
<dbReference type="PANTHER" id="PTHR30238">
    <property type="entry name" value="MEMBRANE BOUND PREDICTED REDOX MODULATOR"/>
    <property type="match status" value="1"/>
</dbReference>
<protein>
    <recommendedName>
        <fullName evidence="4">DUF475 domain-containing protein</fullName>
    </recommendedName>
</protein>
<feature type="transmembrane region" description="Helical" evidence="1">
    <location>
        <begin position="294"/>
        <end position="313"/>
    </location>
</feature>
<proteinExistence type="predicted"/>
<feature type="transmembrane region" description="Helical" evidence="1">
    <location>
        <begin position="127"/>
        <end position="144"/>
    </location>
</feature>
<dbReference type="Proteomes" id="UP000243002">
    <property type="component" value="Unassembled WGS sequence"/>
</dbReference>